<evidence type="ECO:0000256" key="5">
    <source>
        <dbReference type="ARBA" id="ARBA00023015"/>
    </source>
</evidence>
<sequence length="566" mass="62789">MATPANPAVNLNLVLDQVAKDKGIERAVLIATLEDAMKTAAKKHFGQDRNLEAKYDPDKGVVELFQAITVVEEIIDPVQAVNQISMAEAHKKGMEVEADDELVFQIFYRDEDAAEAKAQDDQYGDILRLKTFRRGFGRIAAQTAKQVILQRTRDAERENVFNEYRDRKNEIVTGIARRFERGNIVVDLGRAEAVLPVREQVPRETYRPGDRVQAYVLDVLRESKGPQIVLSRASVNLLTKLFEMEVPEIAEGIVVIEAAAREPGGRAKIAVSSRDSDVDPVGACVGMKGSRVQAVVQELRGEKIDIVPYDEDPARFVCSALAPAEVSRVIIDEANHAMELIVPDDQLSLAIGRRGQNVRLAAQLTGWKLDINSESRVREMREFASRSLGALPGVNEMLVETLYAHGFRQARDVADANAEMLSQIPGIDPARIPSMQEEARKRMVEDQQELSRMDHEREQARLAEARRHPDELSQPERMARVRGVGEKTIEQLILAGYRTVEDIANEKDLTRLGDVPGVGIKKARQLKSAAENYLVEEAKLRTELNAERSLLASAGGSEGVEAAKAP</sequence>
<dbReference type="SUPFAM" id="SSF54814">
    <property type="entry name" value="Prokaryotic type KH domain (KH-domain type II)"/>
    <property type="match status" value="2"/>
</dbReference>
<dbReference type="Pfam" id="PF00575">
    <property type="entry name" value="S1"/>
    <property type="match status" value="1"/>
</dbReference>
<evidence type="ECO:0000256" key="7">
    <source>
        <dbReference type="HAMAP-Rule" id="MF_00945"/>
    </source>
</evidence>
<dbReference type="Pfam" id="PF13184">
    <property type="entry name" value="KH_NusA_1st"/>
    <property type="match status" value="1"/>
</dbReference>
<comment type="subunit">
    <text evidence="7">Monomer. Binds directly to the core enzyme of the DNA-dependent RNA polymerase and to nascent RNA.</text>
</comment>
<dbReference type="Gene3D" id="3.30.1480.10">
    <property type="entry name" value="NusA, N-terminal domain"/>
    <property type="match status" value="1"/>
</dbReference>
<dbReference type="NCBIfam" id="TIGR01953">
    <property type="entry name" value="NusA"/>
    <property type="match status" value="1"/>
</dbReference>
<evidence type="ECO:0000256" key="3">
    <source>
        <dbReference type="ARBA" id="ARBA00022814"/>
    </source>
</evidence>
<keyword evidence="10" id="KW-1185">Reference proteome</keyword>
<dbReference type="GO" id="GO:0006281">
    <property type="term" value="P:DNA repair"/>
    <property type="evidence" value="ECO:0007669"/>
    <property type="project" value="InterPro"/>
</dbReference>
<evidence type="ECO:0000256" key="6">
    <source>
        <dbReference type="ARBA" id="ARBA00023163"/>
    </source>
</evidence>
<evidence type="ECO:0000256" key="2">
    <source>
        <dbReference type="ARBA" id="ARBA00022490"/>
    </source>
</evidence>
<keyword evidence="3 7" id="KW-0889">Transcription antitermination</keyword>
<dbReference type="GO" id="GO:0005829">
    <property type="term" value="C:cytosol"/>
    <property type="evidence" value="ECO:0007669"/>
    <property type="project" value="TreeGrafter"/>
</dbReference>
<dbReference type="PROSITE" id="PS50126">
    <property type="entry name" value="S1"/>
    <property type="match status" value="1"/>
</dbReference>
<dbReference type="FunFam" id="3.30.300.20:FF:000002">
    <property type="entry name" value="Transcription termination/antitermination protein NusA"/>
    <property type="match status" value="1"/>
</dbReference>
<dbReference type="InterPro" id="IPR013735">
    <property type="entry name" value="TF_NusA_N"/>
</dbReference>
<dbReference type="InterPro" id="IPR004087">
    <property type="entry name" value="KH_dom"/>
</dbReference>
<comment type="subcellular location">
    <subcellularLocation>
        <location evidence="7">Cytoplasm</location>
    </subcellularLocation>
</comment>
<dbReference type="Pfam" id="PF26594">
    <property type="entry name" value="KH_NusA_2nd"/>
    <property type="match status" value="1"/>
</dbReference>
<dbReference type="InterPro" id="IPR009019">
    <property type="entry name" value="KH_sf_prok-type"/>
</dbReference>
<dbReference type="InterPro" id="IPR030842">
    <property type="entry name" value="TF_NusA_bacterial"/>
</dbReference>
<dbReference type="CDD" id="cd02134">
    <property type="entry name" value="KH-II_NusA_rpt1"/>
    <property type="match status" value="1"/>
</dbReference>
<dbReference type="SUPFAM" id="SSF47794">
    <property type="entry name" value="Rad51 N-terminal domain-like"/>
    <property type="match status" value="2"/>
</dbReference>
<dbReference type="InterPro" id="IPR036555">
    <property type="entry name" value="NusA_N_sf"/>
</dbReference>
<keyword evidence="6 7" id="KW-0804">Transcription</keyword>
<dbReference type="GO" id="GO:0003677">
    <property type="term" value="F:DNA binding"/>
    <property type="evidence" value="ECO:0007669"/>
    <property type="project" value="InterPro"/>
</dbReference>
<dbReference type="CDD" id="cd22529">
    <property type="entry name" value="KH-II_NusA_rpt2"/>
    <property type="match status" value="1"/>
</dbReference>
<comment type="caution">
    <text evidence="9">The sequence shown here is derived from an EMBL/GenBank/DDBJ whole genome shotgun (WGS) entry which is preliminary data.</text>
</comment>
<dbReference type="InterPro" id="IPR015946">
    <property type="entry name" value="KH_dom-like_a/b"/>
</dbReference>
<accession>A0A3A8NH84</accession>
<evidence type="ECO:0000256" key="1">
    <source>
        <dbReference type="ARBA" id="ARBA00022472"/>
    </source>
</evidence>
<proteinExistence type="inferred from homology"/>
<dbReference type="OrthoDB" id="9807233at2"/>
<keyword evidence="4 7" id="KW-0694">RNA-binding</keyword>
<dbReference type="PANTHER" id="PTHR22648">
    <property type="entry name" value="TRANSCRIPTION TERMINATION FACTOR NUSA"/>
    <property type="match status" value="1"/>
</dbReference>
<dbReference type="GO" id="GO:0006353">
    <property type="term" value="P:DNA-templated transcription termination"/>
    <property type="evidence" value="ECO:0007669"/>
    <property type="project" value="UniProtKB-UniRule"/>
</dbReference>
<dbReference type="AlphaFoldDB" id="A0A3A8NH84"/>
<dbReference type="InterPro" id="IPR010995">
    <property type="entry name" value="DNA_repair_Rad51/TF_NusA_a-hlx"/>
</dbReference>
<evidence type="ECO:0000259" key="8">
    <source>
        <dbReference type="PROSITE" id="PS50126"/>
    </source>
</evidence>
<dbReference type="Pfam" id="PF14520">
    <property type="entry name" value="HHH_5"/>
    <property type="match status" value="2"/>
</dbReference>
<dbReference type="InterPro" id="IPR025249">
    <property type="entry name" value="TF_NusA_KH_1st"/>
</dbReference>
<dbReference type="Gene3D" id="3.30.300.20">
    <property type="match status" value="2"/>
</dbReference>
<dbReference type="GO" id="GO:0000166">
    <property type="term" value="F:nucleotide binding"/>
    <property type="evidence" value="ECO:0007669"/>
    <property type="project" value="InterPro"/>
</dbReference>
<dbReference type="SMART" id="SM00278">
    <property type="entry name" value="HhH1"/>
    <property type="match status" value="3"/>
</dbReference>
<dbReference type="InterPro" id="IPR058582">
    <property type="entry name" value="KH_NusA_2nd"/>
</dbReference>
<feature type="domain" description="S1 motif" evidence="8">
    <location>
        <begin position="169"/>
        <end position="233"/>
    </location>
</feature>
<dbReference type="GO" id="GO:0003700">
    <property type="term" value="F:DNA-binding transcription factor activity"/>
    <property type="evidence" value="ECO:0007669"/>
    <property type="project" value="InterPro"/>
</dbReference>
<dbReference type="CDD" id="cd04455">
    <property type="entry name" value="S1_NusA"/>
    <property type="match status" value="1"/>
</dbReference>
<keyword evidence="2 7" id="KW-0963">Cytoplasm</keyword>
<dbReference type="EMBL" id="RAWG01000185">
    <property type="protein sequence ID" value="RKH38764.1"/>
    <property type="molecule type" value="Genomic_DNA"/>
</dbReference>
<keyword evidence="5 7" id="KW-0805">Transcription regulation</keyword>
<name>A0A3A8NH84_9BACT</name>
<protein>
    <recommendedName>
        <fullName evidence="7">Transcription termination/antitermination protein NusA</fullName>
    </recommendedName>
</protein>
<evidence type="ECO:0000313" key="10">
    <source>
        <dbReference type="Proteomes" id="UP000273405"/>
    </source>
</evidence>
<dbReference type="Gene3D" id="2.40.50.140">
    <property type="entry name" value="Nucleic acid-binding proteins"/>
    <property type="match status" value="1"/>
</dbReference>
<dbReference type="SUPFAM" id="SSF69705">
    <property type="entry name" value="Transcription factor NusA, N-terminal domain"/>
    <property type="match status" value="1"/>
</dbReference>
<dbReference type="HAMAP" id="MF_00945_B">
    <property type="entry name" value="NusA_B"/>
    <property type="match status" value="1"/>
</dbReference>
<dbReference type="PANTHER" id="PTHR22648:SF0">
    <property type="entry name" value="TRANSCRIPTION TERMINATION_ANTITERMINATION PROTEIN NUSA"/>
    <property type="match status" value="1"/>
</dbReference>
<dbReference type="GO" id="GO:0003723">
    <property type="term" value="F:RNA binding"/>
    <property type="evidence" value="ECO:0007669"/>
    <property type="project" value="UniProtKB-UniRule"/>
</dbReference>
<evidence type="ECO:0000313" key="9">
    <source>
        <dbReference type="EMBL" id="RKH38764.1"/>
    </source>
</evidence>
<organism evidence="9 10">
    <name type="scientific">Corallococcus sicarius</name>
    <dbReference type="NCBI Taxonomy" id="2316726"/>
    <lineage>
        <taxon>Bacteria</taxon>
        <taxon>Pseudomonadati</taxon>
        <taxon>Myxococcota</taxon>
        <taxon>Myxococcia</taxon>
        <taxon>Myxococcales</taxon>
        <taxon>Cystobacterineae</taxon>
        <taxon>Myxococcaceae</taxon>
        <taxon>Corallococcus</taxon>
    </lineage>
</organism>
<evidence type="ECO:0000256" key="4">
    <source>
        <dbReference type="ARBA" id="ARBA00022884"/>
    </source>
</evidence>
<dbReference type="GO" id="GO:0031564">
    <property type="term" value="P:transcription antitermination"/>
    <property type="evidence" value="ECO:0007669"/>
    <property type="project" value="UniProtKB-UniRule"/>
</dbReference>
<comment type="similarity">
    <text evidence="7">Belongs to the NusA family.</text>
</comment>
<gene>
    <name evidence="7 9" type="primary">nusA</name>
    <name evidence="9" type="ORF">D7X12_25495</name>
</gene>
<dbReference type="InterPro" id="IPR010213">
    <property type="entry name" value="TF_NusA"/>
</dbReference>
<dbReference type="FunFam" id="2.40.50.140:FF:000058">
    <property type="entry name" value="Transcription termination/antitermination protein NusA"/>
    <property type="match status" value="1"/>
</dbReference>
<dbReference type="PROSITE" id="PS50084">
    <property type="entry name" value="KH_TYPE_1"/>
    <property type="match status" value="1"/>
</dbReference>
<comment type="function">
    <text evidence="7">Participates in both transcription termination and antitermination.</text>
</comment>
<dbReference type="Pfam" id="PF08529">
    <property type="entry name" value="NusA_N"/>
    <property type="match status" value="2"/>
</dbReference>
<dbReference type="Gene3D" id="1.10.150.20">
    <property type="entry name" value="5' to 3' exonuclease, C-terminal subdomain"/>
    <property type="match status" value="2"/>
</dbReference>
<dbReference type="RefSeq" id="WP_120627883.1">
    <property type="nucleotide sequence ID" value="NZ_RAWG01000185.1"/>
</dbReference>
<dbReference type="InterPro" id="IPR003583">
    <property type="entry name" value="Hlx-hairpin-Hlx_DNA-bd_motif"/>
</dbReference>
<dbReference type="FunFam" id="3.30.300.20:FF:000005">
    <property type="entry name" value="Transcription termination/antitermination protein NusA"/>
    <property type="match status" value="1"/>
</dbReference>
<dbReference type="SMART" id="SM00322">
    <property type="entry name" value="KH"/>
    <property type="match status" value="2"/>
</dbReference>
<dbReference type="InterPro" id="IPR003029">
    <property type="entry name" value="S1_domain"/>
</dbReference>
<reference evidence="10" key="1">
    <citation type="submission" date="2018-09" db="EMBL/GenBank/DDBJ databases">
        <authorList>
            <person name="Livingstone P.G."/>
            <person name="Whitworth D.E."/>
        </authorList>
    </citation>
    <scope>NUCLEOTIDE SEQUENCE [LARGE SCALE GENOMIC DNA]</scope>
    <source>
        <strain evidence="10">CA040B</strain>
    </source>
</reference>
<dbReference type="SUPFAM" id="SSF50249">
    <property type="entry name" value="Nucleic acid-binding proteins"/>
    <property type="match status" value="1"/>
</dbReference>
<dbReference type="Proteomes" id="UP000273405">
    <property type="component" value="Unassembled WGS sequence"/>
</dbReference>
<keyword evidence="1 7" id="KW-0806">Transcription termination</keyword>
<dbReference type="SMART" id="SM00316">
    <property type="entry name" value="S1"/>
    <property type="match status" value="1"/>
</dbReference>
<dbReference type="InterPro" id="IPR012340">
    <property type="entry name" value="NA-bd_OB-fold"/>
</dbReference>